<evidence type="ECO:0000256" key="2">
    <source>
        <dbReference type="ARBA" id="ARBA00022741"/>
    </source>
</evidence>
<dbReference type="GO" id="GO:0015419">
    <property type="term" value="F:ABC-type sulfate transporter activity"/>
    <property type="evidence" value="ECO:0007669"/>
    <property type="project" value="InterPro"/>
</dbReference>
<dbReference type="GO" id="GO:0043190">
    <property type="term" value="C:ATP-binding cassette (ABC) transporter complex"/>
    <property type="evidence" value="ECO:0007669"/>
    <property type="project" value="InterPro"/>
</dbReference>
<dbReference type="PROSITE" id="PS00211">
    <property type="entry name" value="ABC_TRANSPORTER_1"/>
    <property type="match status" value="1"/>
</dbReference>
<dbReference type="GO" id="GO:0005524">
    <property type="term" value="F:ATP binding"/>
    <property type="evidence" value="ECO:0007669"/>
    <property type="project" value="UniProtKB-KW"/>
</dbReference>
<accession>T0D2C3</accession>
<proteinExistence type="predicted"/>
<dbReference type="PANTHER" id="PTHR42781">
    <property type="entry name" value="SPERMIDINE/PUTRESCINE IMPORT ATP-BINDING PROTEIN POTA"/>
    <property type="match status" value="1"/>
</dbReference>
<keyword evidence="3 11" id="KW-0067">ATP-binding</keyword>
<dbReference type="EC" id="7.6.2.9" evidence="8"/>
<keyword evidence="12" id="KW-1185">Reference proteome</keyword>
<dbReference type="GO" id="GO:0015418">
    <property type="term" value="F:ABC-type quaternary ammonium compound transporting activity"/>
    <property type="evidence" value="ECO:0007669"/>
    <property type="project" value="UniProtKB-EC"/>
</dbReference>
<name>T0D2C3_ALIAG</name>
<dbReference type="eggNOG" id="COG3842">
    <property type="taxonomic scope" value="Bacteria"/>
</dbReference>
<dbReference type="PANTHER" id="PTHR42781:SF4">
    <property type="entry name" value="SPERMIDINE_PUTRESCINE IMPORT ATP-BINDING PROTEIN POTA"/>
    <property type="match status" value="1"/>
</dbReference>
<dbReference type="Gene3D" id="3.40.50.300">
    <property type="entry name" value="P-loop containing nucleotide triphosphate hydrolases"/>
    <property type="match status" value="1"/>
</dbReference>
<protein>
    <recommendedName>
        <fullName evidence="9">Carnitine transport ATP-binding protein OpuCA</fullName>
        <ecNumber evidence="8">7.6.2.9</ecNumber>
    </recommendedName>
</protein>
<evidence type="ECO:0000256" key="7">
    <source>
        <dbReference type="ARBA" id="ARBA00063934"/>
    </source>
</evidence>
<dbReference type="SUPFAM" id="SSF50331">
    <property type="entry name" value="MOP-like"/>
    <property type="match status" value="1"/>
</dbReference>
<dbReference type="KEGG" id="aaco:K1I37_05740"/>
<evidence type="ECO:0000256" key="6">
    <source>
        <dbReference type="ARBA" id="ARBA00052482"/>
    </source>
</evidence>
<evidence type="ECO:0000313" key="11">
    <source>
        <dbReference type="EMBL" id="UNO49994.1"/>
    </source>
</evidence>
<evidence type="ECO:0000256" key="5">
    <source>
        <dbReference type="ARBA" id="ARBA00023032"/>
    </source>
</evidence>
<evidence type="ECO:0000256" key="4">
    <source>
        <dbReference type="ARBA" id="ARBA00022967"/>
    </source>
</evidence>
<reference evidence="12" key="1">
    <citation type="journal article" date="2022" name="G3 (Bethesda)">
        <title>Unveiling the complete genome sequence of Alicyclobacillus acidoterrestris DSM 3922T, a taint-producing strain.</title>
        <authorList>
            <person name="Leonardo I.C."/>
            <person name="Barreto Crespo M.T."/>
            <person name="Gaspar F.B."/>
        </authorList>
    </citation>
    <scope>NUCLEOTIDE SEQUENCE [LARGE SCALE GENOMIC DNA]</scope>
    <source>
        <strain evidence="12">DSM 3922</strain>
    </source>
</reference>
<keyword evidence="2" id="KW-0547">Nucleotide-binding</keyword>
<dbReference type="Gene3D" id="2.40.50.100">
    <property type="match status" value="1"/>
</dbReference>
<evidence type="ECO:0000256" key="9">
    <source>
        <dbReference type="ARBA" id="ARBA00070305"/>
    </source>
</evidence>
<dbReference type="SUPFAM" id="SSF52540">
    <property type="entry name" value="P-loop containing nucleoside triphosphate hydrolases"/>
    <property type="match status" value="1"/>
</dbReference>
<dbReference type="InterPro" id="IPR005666">
    <property type="entry name" value="Sulph_transpt1"/>
</dbReference>
<keyword evidence="5" id="KW-0764">Sulfate transport</keyword>
<evidence type="ECO:0000256" key="3">
    <source>
        <dbReference type="ARBA" id="ARBA00022840"/>
    </source>
</evidence>
<dbReference type="NCBIfam" id="TIGR00968">
    <property type="entry name" value="3a0106s01"/>
    <property type="match status" value="1"/>
</dbReference>
<dbReference type="EMBL" id="CP080467">
    <property type="protein sequence ID" value="UNO49994.1"/>
    <property type="molecule type" value="Genomic_DNA"/>
</dbReference>
<dbReference type="STRING" id="1356854.N007_08120"/>
<accession>A0A9E6ZQF7</accession>
<keyword evidence="4" id="KW-1278">Translocase</keyword>
<dbReference type="InterPro" id="IPR050093">
    <property type="entry name" value="ABC_SmlMolc_Importer"/>
</dbReference>
<evidence type="ECO:0000256" key="1">
    <source>
        <dbReference type="ARBA" id="ARBA00022448"/>
    </source>
</evidence>
<dbReference type="GO" id="GO:0016887">
    <property type="term" value="F:ATP hydrolysis activity"/>
    <property type="evidence" value="ECO:0007669"/>
    <property type="project" value="InterPro"/>
</dbReference>
<comment type="subunit">
    <text evidence="7">The complex is composed of two ATP-binding proteins (OpuCA), two transmembrane proteins (OpuCB and OpuCD) and a solute-binding protein (OpuCC).</text>
</comment>
<dbReference type="PROSITE" id="PS50893">
    <property type="entry name" value="ABC_TRANSPORTER_2"/>
    <property type="match status" value="1"/>
</dbReference>
<dbReference type="InterPro" id="IPR017871">
    <property type="entry name" value="ABC_transporter-like_CS"/>
</dbReference>
<dbReference type="SMART" id="SM00382">
    <property type="entry name" value="AAA"/>
    <property type="match status" value="1"/>
</dbReference>
<comment type="catalytic activity">
    <reaction evidence="6">
        <text>a quaternary ammonium(out) + ATP + H2O = a quaternary ammonium(in) + ADP + phosphate + H(+)</text>
        <dbReference type="Rhea" id="RHEA:11036"/>
        <dbReference type="ChEBI" id="CHEBI:15377"/>
        <dbReference type="ChEBI" id="CHEBI:15378"/>
        <dbReference type="ChEBI" id="CHEBI:30616"/>
        <dbReference type="ChEBI" id="CHEBI:35267"/>
        <dbReference type="ChEBI" id="CHEBI:43474"/>
        <dbReference type="ChEBI" id="CHEBI:456216"/>
        <dbReference type="EC" id="7.6.2.9"/>
    </reaction>
</comment>
<dbReference type="AlphaFoldDB" id="T0D2C3"/>
<feature type="domain" description="ABC transporter" evidence="10">
    <location>
        <begin position="3"/>
        <end position="234"/>
    </location>
</feature>
<dbReference type="OrthoDB" id="2374252at2"/>
<dbReference type="InterPro" id="IPR008995">
    <property type="entry name" value="Mo/tungstate-bd_C_term_dom"/>
</dbReference>
<dbReference type="Pfam" id="PF00005">
    <property type="entry name" value="ABC_tran"/>
    <property type="match status" value="1"/>
</dbReference>
<sequence>MSIELRHIAKSYTGEALALDDVSLQVKEGEMIGFLGPSGSGKTTLLRIIAGLEKQSAGEVLIGGKVVDELPPQKRKVGVVFQNYALFKHMTVYENIAFGLKVQKQSKKHIHMRVMELLKYVRLEGLENRYPQQLSGGQAQRVALARALAPKPKILLLDEPFAAIDTKVRRELRQWVRDVHDDIGITSIFVTHDQEEALEIADRVLVMNRGKIEQFGTPKEVYEAPSSLFVANFVGEANHIYGKTVGNRVAIGEISVDVPDKPDGTNVHVVIRPKDIRIREILSDDDVTGEIVRVSYKGDFYGVDIATKDLRLHVYVPKEQDYLLEIGRNVAYELTDFKLFEERPMSIASEVNPYSIEIRKSS</sequence>
<organism evidence="11 12">
    <name type="scientific">Alicyclobacillus acidoterrestris (strain ATCC 49025 / DSM 3922 / CIP 106132 / NCIMB 13137 / GD3B)</name>
    <dbReference type="NCBI Taxonomy" id="1356854"/>
    <lineage>
        <taxon>Bacteria</taxon>
        <taxon>Bacillati</taxon>
        <taxon>Bacillota</taxon>
        <taxon>Bacilli</taxon>
        <taxon>Bacillales</taxon>
        <taxon>Alicyclobacillaceae</taxon>
        <taxon>Alicyclobacillus</taxon>
    </lineage>
</organism>
<dbReference type="RefSeq" id="WP_021296688.1">
    <property type="nucleotide sequence ID" value="NZ_AURB01000133.1"/>
</dbReference>
<evidence type="ECO:0000313" key="12">
    <source>
        <dbReference type="Proteomes" id="UP000829401"/>
    </source>
</evidence>
<dbReference type="InterPro" id="IPR003593">
    <property type="entry name" value="AAA+_ATPase"/>
</dbReference>
<dbReference type="InterPro" id="IPR027417">
    <property type="entry name" value="P-loop_NTPase"/>
</dbReference>
<dbReference type="InterPro" id="IPR003439">
    <property type="entry name" value="ABC_transporter-like_ATP-bd"/>
</dbReference>
<dbReference type="FunFam" id="3.40.50.300:FF:000425">
    <property type="entry name" value="Probable ABC transporter, ATP-binding subunit"/>
    <property type="match status" value="1"/>
</dbReference>
<evidence type="ECO:0000259" key="10">
    <source>
        <dbReference type="PROSITE" id="PS50893"/>
    </source>
</evidence>
<dbReference type="Proteomes" id="UP000829401">
    <property type="component" value="Chromosome"/>
</dbReference>
<keyword evidence="1" id="KW-0813">Transport</keyword>
<evidence type="ECO:0000256" key="8">
    <source>
        <dbReference type="ARBA" id="ARBA00066388"/>
    </source>
</evidence>
<gene>
    <name evidence="11" type="ORF">K1I37_05740</name>
</gene>